<keyword evidence="3" id="KW-1185">Reference proteome</keyword>
<evidence type="ECO:0000256" key="1">
    <source>
        <dbReference type="SAM" id="MobiDB-lite"/>
    </source>
</evidence>
<protein>
    <submittedName>
        <fullName evidence="2">Uncharacterized protein</fullName>
    </submittedName>
</protein>
<evidence type="ECO:0000313" key="2">
    <source>
        <dbReference type="EMBL" id="MED6200092.1"/>
    </source>
</evidence>
<dbReference type="EMBL" id="JASCZI010212691">
    <property type="protein sequence ID" value="MED6200092.1"/>
    <property type="molecule type" value="Genomic_DNA"/>
</dbReference>
<dbReference type="Proteomes" id="UP001341840">
    <property type="component" value="Unassembled WGS sequence"/>
</dbReference>
<feature type="compositionally biased region" description="Basic and acidic residues" evidence="1">
    <location>
        <begin position="98"/>
        <end position="109"/>
    </location>
</feature>
<feature type="compositionally biased region" description="Basic and acidic residues" evidence="1">
    <location>
        <begin position="69"/>
        <end position="88"/>
    </location>
</feature>
<comment type="caution">
    <text evidence="2">The sequence shown here is derived from an EMBL/GenBank/DDBJ whole genome shotgun (WGS) entry which is preliminary data.</text>
</comment>
<organism evidence="2 3">
    <name type="scientific">Stylosanthes scabra</name>
    <dbReference type="NCBI Taxonomy" id="79078"/>
    <lineage>
        <taxon>Eukaryota</taxon>
        <taxon>Viridiplantae</taxon>
        <taxon>Streptophyta</taxon>
        <taxon>Embryophyta</taxon>
        <taxon>Tracheophyta</taxon>
        <taxon>Spermatophyta</taxon>
        <taxon>Magnoliopsida</taxon>
        <taxon>eudicotyledons</taxon>
        <taxon>Gunneridae</taxon>
        <taxon>Pentapetalae</taxon>
        <taxon>rosids</taxon>
        <taxon>fabids</taxon>
        <taxon>Fabales</taxon>
        <taxon>Fabaceae</taxon>
        <taxon>Papilionoideae</taxon>
        <taxon>50 kb inversion clade</taxon>
        <taxon>dalbergioids sensu lato</taxon>
        <taxon>Dalbergieae</taxon>
        <taxon>Pterocarpus clade</taxon>
        <taxon>Stylosanthes</taxon>
    </lineage>
</organism>
<evidence type="ECO:0000313" key="3">
    <source>
        <dbReference type="Proteomes" id="UP001341840"/>
    </source>
</evidence>
<accession>A0ABU6XPX8</accession>
<proteinExistence type="predicted"/>
<reference evidence="2 3" key="1">
    <citation type="journal article" date="2023" name="Plants (Basel)">
        <title>Bridging the Gap: Combining Genomics and Transcriptomics Approaches to Understand Stylosanthes scabra, an Orphan Legume from the Brazilian Caatinga.</title>
        <authorList>
            <person name="Ferreira-Neto J.R.C."/>
            <person name="da Silva M.D."/>
            <person name="Binneck E."/>
            <person name="de Melo N.F."/>
            <person name="da Silva R.H."/>
            <person name="de Melo A.L.T.M."/>
            <person name="Pandolfi V."/>
            <person name="Bustamante F.O."/>
            <person name="Brasileiro-Vidal A.C."/>
            <person name="Benko-Iseppon A.M."/>
        </authorList>
    </citation>
    <scope>NUCLEOTIDE SEQUENCE [LARGE SCALE GENOMIC DNA]</scope>
    <source>
        <tissue evidence="2">Leaves</tissue>
    </source>
</reference>
<name>A0ABU6XPX8_9FABA</name>
<gene>
    <name evidence="2" type="ORF">PIB30_081932</name>
</gene>
<sequence length="109" mass="11862">MVIDRVPDLGPSKLRLRWWFLEGKRFLSGNAPLADSKMTQVPVEASQRVLTQALEEGQNPDVPPHRIRRTPESAIGDRRHRGDGDGRGSSDVGAGGDRGGDRAEPGPAR</sequence>
<feature type="region of interest" description="Disordered" evidence="1">
    <location>
        <begin position="54"/>
        <end position="109"/>
    </location>
</feature>